<comment type="subcellular location">
    <subcellularLocation>
        <location evidence="1">Cell membrane</location>
        <topology evidence="1">Multi-pass membrane protein</topology>
    </subcellularLocation>
</comment>
<comment type="similarity">
    <text evidence="2">Belongs to the MreD family.</text>
</comment>
<sequence>MGGRDVLSAGVLLLVMVVQVTVVNRLPLPGAGAPDLVLLTVVGYALVRGAAAGAVMGFCAGLASDVLPPAAHVLGQHALVLCLVGFMAGRVAESWPDAGQLTTLACAVAGPLVAVGVGALLGDDRISRSMLTATLPQAVLYNLLAAPPVVWAVTRAVRGPRVRTIQPAGYLARGRT</sequence>
<evidence type="ECO:0000256" key="8">
    <source>
        <dbReference type="SAM" id="Phobius"/>
    </source>
</evidence>
<evidence type="ECO:0000256" key="7">
    <source>
        <dbReference type="ARBA" id="ARBA00023136"/>
    </source>
</evidence>
<keyword evidence="7 8" id="KW-0472">Membrane</keyword>
<evidence type="ECO:0000256" key="1">
    <source>
        <dbReference type="ARBA" id="ARBA00004651"/>
    </source>
</evidence>
<dbReference type="GO" id="GO:0005886">
    <property type="term" value="C:plasma membrane"/>
    <property type="evidence" value="ECO:0007669"/>
    <property type="project" value="UniProtKB-SubCell"/>
</dbReference>
<dbReference type="InterPro" id="IPR007227">
    <property type="entry name" value="Cell_shape_determining_MreD"/>
</dbReference>
<dbReference type="Proteomes" id="UP000199111">
    <property type="component" value="Unassembled WGS sequence"/>
</dbReference>
<evidence type="ECO:0000256" key="6">
    <source>
        <dbReference type="ARBA" id="ARBA00022989"/>
    </source>
</evidence>
<keyword evidence="4 8" id="KW-0812">Transmembrane</keyword>
<evidence type="ECO:0000256" key="3">
    <source>
        <dbReference type="ARBA" id="ARBA00022475"/>
    </source>
</evidence>
<dbReference type="NCBIfam" id="TIGR03426">
    <property type="entry name" value="shape_MreD"/>
    <property type="match status" value="1"/>
</dbReference>
<feature type="transmembrane region" description="Helical" evidence="8">
    <location>
        <begin position="101"/>
        <end position="121"/>
    </location>
</feature>
<evidence type="ECO:0000256" key="5">
    <source>
        <dbReference type="ARBA" id="ARBA00022960"/>
    </source>
</evidence>
<accession>A0A1I3Y3E4</accession>
<evidence type="ECO:0000313" key="10">
    <source>
        <dbReference type="Proteomes" id="UP000199111"/>
    </source>
</evidence>
<feature type="transmembrane region" description="Helical" evidence="8">
    <location>
        <begin position="70"/>
        <end position="89"/>
    </location>
</feature>
<evidence type="ECO:0000256" key="2">
    <source>
        <dbReference type="ARBA" id="ARBA00007776"/>
    </source>
</evidence>
<protein>
    <submittedName>
        <fullName evidence="9">Rod shape-determining protein MreD</fullName>
    </submittedName>
</protein>
<keyword evidence="6 8" id="KW-1133">Transmembrane helix</keyword>
<dbReference type="GeneID" id="96300991"/>
<evidence type="ECO:0000256" key="4">
    <source>
        <dbReference type="ARBA" id="ARBA00022692"/>
    </source>
</evidence>
<feature type="transmembrane region" description="Helical" evidence="8">
    <location>
        <begin position="41"/>
        <end position="63"/>
    </location>
</feature>
<gene>
    <name evidence="9" type="ORF">SAMN05216275_1218</name>
</gene>
<dbReference type="AlphaFoldDB" id="A0A1I3Y3E4"/>
<proteinExistence type="inferred from homology"/>
<name>A0A1I3Y3E4_9ACTN</name>
<organism evidence="9 10">
    <name type="scientific">Streptosporangium canum</name>
    <dbReference type="NCBI Taxonomy" id="324952"/>
    <lineage>
        <taxon>Bacteria</taxon>
        <taxon>Bacillati</taxon>
        <taxon>Actinomycetota</taxon>
        <taxon>Actinomycetes</taxon>
        <taxon>Streptosporangiales</taxon>
        <taxon>Streptosporangiaceae</taxon>
        <taxon>Streptosporangium</taxon>
    </lineage>
</organism>
<dbReference type="Pfam" id="PF04093">
    <property type="entry name" value="MreD"/>
    <property type="match status" value="1"/>
</dbReference>
<evidence type="ECO:0000313" key="9">
    <source>
        <dbReference type="EMBL" id="SFK26467.1"/>
    </source>
</evidence>
<keyword evidence="5" id="KW-0133">Cell shape</keyword>
<keyword evidence="10" id="KW-1185">Reference proteome</keyword>
<keyword evidence="3" id="KW-1003">Cell membrane</keyword>
<dbReference type="GO" id="GO:0008360">
    <property type="term" value="P:regulation of cell shape"/>
    <property type="evidence" value="ECO:0007669"/>
    <property type="project" value="UniProtKB-KW"/>
</dbReference>
<reference evidence="10" key="1">
    <citation type="submission" date="2016-10" db="EMBL/GenBank/DDBJ databases">
        <authorList>
            <person name="Varghese N."/>
            <person name="Submissions S."/>
        </authorList>
    </citation>
    <scope>NUCLEOTIDE SEQUENCE [LARGE SCALE GENOMIC DNA]</scope>
    <source>
        <strain evidence="10">CGMCC 4.2126</strain>
    </source>
</reference>
<dbReference type="EMBL" id="FOQY01000021">
    <property type="protein sequence ID" value="SFK26467.1"/>
    <property type="molecule type" value="Genomic_DNA"/>
</dbReference>
<dbReference type="RefSeq" id="WP_093889662.1">
    <property type="nucleotide sequence ID" value="NZ_FOQY01000021.1"/>
</dbReference>